<evidence type="ECO:0000313" key="9">
    <source>
        <dbReference type="Proteomes" id="UP000019132"/>
    </source>
</evidence>
<dbReference type="Gene3D" id="3.80.10.10">
    <property type="entry name" value="Ribonuclease Inhibitor"/>
    <property type="match status" value="1"/>
</dbReference>
<reference evidence="9" key="1">
    <citation type="journal article" date="2010" name="Genome Biol.">
        <title>Genome sequence of the necrotrophic plant pathogen Pythium ultimum reveals original pathogenicity mechanisms and effector repertoire.</title>
        <authorList>
            <person name="Levesque C.A."/>
            <person name="Brouwer H."/>
            <person name="Cano L."/>
            <person name="Hamilton J.P."/>
            <person name="Holt C."/>
            <person name="Huitema E."/>
            <person name="Raffaele S."/>
            <person name="Robideau G.P."/>
            <person name="Thines M."/>
            <person name="Win J."/>
            <person name="Zerillo M.M."/>
            <person name="Beakes G.W."/>
            <person name="Boore J.L."/>
            <person name="Busam D."/>
            <person name="Dumas B."/>
            <person name="Ferriera S."/>
            <person name="Fuerstenberg S.I."/>
            <person name="Gachon C.M."/>
            <person name="Gaulin E."/>
            <person name="Govers F."/>
            <person name="Grenville-Briggs L."/>
            <person name="Horner N."/>
            <person name="Hostetler J."/>
            <person name="Jiang R.H."/>
            <person name="Johnson J."/>
            <person name="Krajaejun T."/>
            <person name="Lin H."/>
            <person name="Meijer H.J."/>
            <person name="Moore B."/>
            <person name="Morris P."/>
            <person name="Phuntmart V."/>
            <person name="Puiu D."/>
            <person name="Shetty J."/>
            <person name="Stajich J.E."/>
            <person name="Tripathy S."/>
            <person name="Wawra S."/>
            <person name="van West P."/>
            <person name="Whitty B.R."/>
            <person name="Coutinho P.M."/>
            <person name="Henrissat B."/>
            <person name="Martin F."/>
            <person name="Thomas P.D."/>
            <person name="Tyler B.M."/>
            <person name="De Vries R.P."/>
            <person name="Kamoun S."/>
            <person name="Yandell M."/>
            <person name="Tisserat N."/>
            <person name="Buell C.R."/>
        </authorList>
    </citation>
    <scope>NUCLEOTIDE SEQUENCE</scope>
    <source>
        <strain evidence="9">DAOM:BR144</strain>
    </source>
</reference>
<sequence>MQFPLYGVVWERNHVVAIDLSENGLSGKLPSDIAHLRFLKTLKLRNNPKLVGAIPPEVYSMPHLQYCYLDGTKLEKTLPFQTAHSFQITRFHASGTAATVCFLTNFRNNQIRWTSDITESEMFMMHSSLKALHERPKTQETAIERNARNATGPERTEAVIKLQRIYRARIERTKFRKYLKSLFERKFDPSSGFEYFVDTRTGEASWEKPVFIKSPRDSGDNNDELLGDQNIAEAWQPYDDGYGNTYYWNSITGESTWEPPVFLSRIYQELKARYGSDKTDEERFELFFKDIDKDSTGEISKDEFALLCGELGMAMSDKQIGNVFKELGTSGDGELNRQEIIAWLTRSYN</sequence>
<dbReference type="eggNOG" id="ENOG502RYI4">
    <property type="taxonomic scope" value="Eukaryota"/>
</dbReference>
<keyword evidence="1" id="KW-0433">Leucine-rich repeat</keyword>
<dbReference type="InterPro" id="IPR011992">
    <property type="entry name" value="EF-hand-dom_pair"/>
</dbReference>
<protein>
    <submittedName>
        <fullName evidence="8">Uncharacterized protein</fullName>
    </submittedName>
</protein>
<accession>K3XA18</accession>
<organism evidence="8 9">
    <name type="scientific">Globisporangium ultimum (strain ATCC 200006 / CBS 805.95 / DAOM BR144)</name>
    <name type="common">Pythium ultimum</name>
    <dbReference type="NCBI Taxonomy" id="431595"/>
    <lineage>
        <taxon>Eukaryota</taxon>
        <taxon>Sar</taxon>
        <taxon>Stramenopiles</taxon>
        <taxon>Oomycota</taxon>
        <taxon>Peronosporomycetes</taxon>
        <taxon>Pythiales</taxon>
        <taxon>Pythiaceae</taxon>
        <taxon>Globisporangium</taxon>
    </lineage>
</organism>
<dbReference type="PROSITE" id="PS01159">
    <property type="entry name" value="WW_DOMAIN_1"/>
    <property type="match status" value="1"/>
</dbReference>
<dbReference type="VEuPathDB" id="FungiDB:PYU1_G014038"/>
<dbReference type="GO" id="GO:0005509">
    <property type="term" value="F:calcium ion binding"/>
    <property type="evidence" value="ECO:0007669"/>
    <property type="project" value="InterPro"/>
</dbReference>
<dbReference type="SUPFAM" id="SSF51045">
    <property type="entry name" value="WW domain"/>
    <property type="match status" value="1"/>
</dbReference>
<dbReference type="PANTHER" id="PTHR48056:SF81">
    <property type="entry name" value="RECEPTOR PROTEIN-TYROSINE KINASE CEPR1"/>
    <property type="match status" value="1"/>
</dbReference>
<dbReference type="InterPro" id="IPR032675">
    <property type="entry name" value="LRR_dom_sf"/>
</dbReference>
<dbReference type="Pfam" id="PF00397">
    <property type="entry name" value="WW"/>
    <property type="match status" value="2"/>
</dbReference>
<proteinExistence type="predicted"/>
<dbReference type="SUPFAM" id="SSF52058">
    <property type="entry name" value="L domain-like"/>
    <property type="match status" value="1"/>
</dbReference>
<evidence type="ECO:0000256" key="2">
    <source>
        <dbReference type="ARBA" id="ARBA00022737"/>
    </source>
</evidence>
<name>K3XA18_GLOUD</name>
<evidence type="ECO:0000256" key="5">
    <source>
        <dbReference type="ARBA" id="ARBA00022840"/>
    </source>
</evidence>
<dbReference type="HOGENOM" id="CLU_709028_0_0_1"/>
<dbReference type="Gene3D" id="2.20.70.10">
    <property type="match status" value="1"/>
</dbReference>
<dbReference type="SUPFAM" id="SSF47473">
    <property type="entry name" value="EF-hand"/>
    <property type="match status" value="1"/>
</dbReference>
<keyword evidence="5" id="KW-0067">ATP-binding</keyword>
<dbReference type="InterPro" id="IPR002048">
    <property type="entry name" value="EF_hand_dom"/>
</dbReference>
<dbReference type="InterPro" id="IPR001611">
    <property type="entry name" value="Leu-rich_rpt"/>
</dbReference>
<dbReference type="EnsemblProtists" id="PYU1_T014067">
    <property type="protein sequence ID" value="PYU1_T014067"/>
    <property type="gene ID" value="PYU1_G014038"/>
</dbReference>
<dbReference type="Proteomes" id="UP000019132">
    <property type="component" value="Unassembled WGS sequence"/>
</dbReference>
<dbReference type="InterPro" id="IPR036020">
    <property type="entry name" value="WW_dom_sf"/>
</dbReference>
<keyword evidence="2" id="KW-0677">Repeat</keyword>
<dbReference type="Pfam" id="PF00560">
    <property type="entry name" value="LRR_1"/>
    <property type="match status" value="1"/>
</dbReference>
<feature type="domain" description="WW" evidence="6">
    <location>
        <begin position="229"/>
        <end position="262"/>
    </location>
</feature>
<evidence type="ECO:0000256" key="1">
    <source>
        <dbReference type="ARBA" id="ARBA00022614"/>
    </source>
</evidence>
<dbReference type="Pfam" id="PF13499">
    <property type="entry name" value="EF-hand_7"/>
    <property type="match status" value="1"/>
</dbReference>
<keyword evidence="4" id="KW-0106">Calcium</keyword>
<keyword evidence="9" id="KW-1185">Reference proteome</keyword>
<dbReference type="STRING" id="431595.K3XA18"/>
<reference evidence="8" key="3">
    <citation type="submission" date="2015-02" db="UniProtKB">
        <authorList>
            <consortium name="EnsemblProtists"/>
        </authorList>
    </citation>
    <scope>IDENTIFICATION</scope>
    <source>
        <strain evidence="8">DAOM BR144</strain>
    </source>
</reference>
<dbReference type="GO" id="GO:0005524">
    <property type="term" value="F:ATP binding"/>
    <property type="evidence" value="ECO:0007669"/>
    <property type="project" value="UniProtKB-KW"/>
</dbReference>
<dbReference type="PROSITE" id="PS50096">
    <property type="entry name" value="IQ"/>
    <property type="match status" value="1"/>
</dbReference>
<dbReference type="InterPro" id="IPR050647">
    <property type="entry name" value="Plant_LRR-RLKs"/>
</dbReference>
<keyword evidence="3" id="KW-0547">Nucleotide-binding</keyword>
<dbReference type="AlphaFoldDB" id="K3XA18"/>
<dbReference type="CDD" id="cd00201">
    <property type="entry name" value="WW"/>
    <property type="match status" value="1"/>
</dbReference>
<dbReference type="EMBL" id="GL376616">
    <property type="status" value="NOT_ANNOTATED_CDS"/>
    <property type="molecule type" value="Genomic_DNA"/>
</dbReference>
<dbReference type="InterPro" id="IPR018247">
    <property type="entry name" value="EF_Hand_1_Ca_BS"/>
</dbReference>
<dbReference type="OMA" id="NETRWED"/>
<dbReference type="CDD" id="cd00051">
    <property type="entry name" value="EFh"/>
    <property type="match status" value="1"/>
</dbReference>
<dbReference type="PROSITE" id="PS50222">
    <property type="entry name" value="EF_HAND_2"/>
    <property type="match status" value="1"/>
</dbReference>
<dbReference type="Gene3D" id="1.10.238.10">
    <property type="entry name" value="EF-hand"/>
    <property type="match status" value="1"/>
</dbReference>
<evidence type="ECO:0000256" key="4">
    <source>
        <dbReference type="ARBA" id="ARBA00022837"/>
    </source>
</evidence>
<dbReference type="InParanoid" id="K3XA18"/>
<evidence type="ECO:0000256" key="3">
    <source>
        <dbReference type="ARBA" id="ARBA00022741"/>
    </source>
</evidence>
<feature type="domain" description="EF-hand" evidence="7">
    <location>
        <begin position="279"/>
        <end position="314"/>
    </location>
</feature>
<dbReference type="PROSITE" id="PS50020">
    <property type="entry name" value="WW_DOMAIN_2"/>
    <property type="match status" value="1"/>
</dbReference>
<dbReference type="PROSITE" id="PS00018">
    <property type="entry name" value="EF_HAND_1"/>
    <property type="match status" value="1"/>
</dbReference>
<evidence type="ECO:0000313" key="8">
    <source>
        <dbReference type="EnsemblProtists" id="PYU1_T014067"/>
    </source>
</evidence>
<dbReference type="SMART" id="SM00054">
    <property type="entry name" value="EFh"/>
    <property type="match status" value="2"/>
</dbReference>
<dbReference type="SMART" id="SM00456">
    <property type="entry name" value="WW"/>
    <property type="match status" value="2"/>
</dbReference>
<reference evidence="9" key="2">
    <citation type="submission" date="2010-04" db="EMBL/GenBank/DDBJ databases">
        <authorList>
            <person name="Buell R."/>
            <person name="Hamilton J."/>
            <person name="Hostetler J."/>
        </authorList>
    </citation>
    <scope>NUCLEOTIDE SEQUENCE [LARGE SCALE GENOMIC DNA]</scope>
    <source>
        <strain evidence="9">DAOM:BR144</strain>
    </source>
</reference>
<evidence type="ECO:0000259" key="7">
    <source>
        <dbReference type="PROSITE" id="PS50222"/>
    </source>
</evidence>
<evidence type="ECO:0000259" key="6">
    <source>
        <dbReference type="PROSITE" id="PS50020"/>
    </source>
</evidence>
<dbReference type="InterPro" id="IPR001202">
    <property type="entry name" value="WW_dom"/>
</dbReference>
<dbReference type="PANTHER" id="PTHR48056">
    <property type="entry name" value="LRR RECEPTOR-LIKE SERINE/THREONINE-PROTEIN KINASE-RELATED"/>
    <property type="match status" value="1"/>
</dbReference>